<evidence type="ECO:0000313" key="2">
    <source>
        <dbReference type="Proteomes" id="UP001172083"/>
    </source>
</evidence>
<protein>
    <submittedName>
        <fullName evidence="1">Uncharacterized protein</fullName>
    </submittedName>
</protein>
<dbReference type="RefSeq" id="WP_346758587.1">
    <property type="nucleotide sequence ID" value="NZ_JAUJEB010000002.1"/>
</dbReference>
<comment type="caution">
    <text evidence="1">The sequence shown here is derived from an EMBL/GenBank/DDBJ whole genome shotgun (WGS) entry which is preliminary data.</text>
</comment>
<sequence>MIQKVLIPTDFTIESLNPVKYLLNSHPPETIFDVTLFFGFRLPESTIELMYFSKSKLIYDVSNFEFEEACVHIKKNYTQQIHALKLDIFTGVNDAAFQNYLEANHIEKACVPVKHQLKLPHKRSFDVLPFIYKCSIDIQEVDQSTITWHKVKEISSPEAKKRSGYTLFGNRPAGNN</sequence>
<keyword evidence="2" id="KW-1185">Reference proteome</keyword>
<accession>A0ABT8L6D6</accession>
<dbReference type="EMBL" id="JAUJEB010000002">
    <property type="protein sequence ID" value="MDN5213248.1"/>
    <property type="molecule type" value="Genomic_DNA"/>
</dbReference>
<dbReference type="Proteomes" id="UP001172083">
    <property type="component" value="Unassembled WGS sequence"/>
</dbReference>
<evidence type="ECO:0000313" key="1">
    <source>
        <dbReference type="EMBL" id="MDN5213248.1"/>
    </source>
</evidence>
<reference evidence="1" key="1">
    <citation type="submission" date="2023-06" db="EMBL/GenBank/DDBJ databases">
        <title>Genomic of Agaribacillus aureum.</title>
        <authorList>
            <person name="Wang G."/>
        </authorList>
    </citation>
    <scope>NUCLEOTIDE SEQUENCE</scope>
    <source>
        <strain evidence="1">BMA12</strain>
    </source>
</reference>
<proteinExistence type="predicted"/>
<name>A0ABT8L6D6_9BACT</name>
<organism evidence="1 2">
    <name type="scientific">Agaribacillus aureus</name>
    <dbReference type="NCBI Taxonomy" id="3051825"/>
    <lineage>
        <taxon>Bacteria</taxon>
        <taxon>Pseudomonadati</taxon>
        <taxon>Bacteroidota</taxon>
        <taxon>Cytophagia</taxon>
        <taxon>Cytophagales</taxon>
        <taxon>Splendidivirgaceae</taxon>
        <taxon>Agaribacillus</taxon>
    </lineage>
</organism>
<gene>
    <name evidence="1" type="ORF">QQ020_14360</name>
</gene>